<feature type="chain" id="PRO_5046986254" evidence="3">
    <location>
        <begin position="21"/>
        <end position="238"/>
    </location>
</feature>
<dbReference type="Gene3D" id="3.20.20.370">
    <property type="entry name" value="Glycoside hydrolase/deacetylase"/>
    <property type="match status" value="1"/>
</dbReference>
<evidence type="ECO:0000313" key="5">
    <source>
        <dbReference type="EMBL" id="MEQ2556805.1"/>
    </source>
</evidence>
<evidence type="ECO:0000313" key="6">
    <source>
        <dbReference type="Proteomes" id="UP001454489"/>
    </source>
</evidence>
<evidence type="ECO:0000256" key="1">
    <source>
        <dbReference type="ARBA" id="ARBA00022723"/>
    </source>
</evidence>
<keyword evidence="1" id="KW-0479">Metal-binding</keyword>
<accession>A0ABV1HAQ8</accession>
<dbReference type="Proteomes" id="UP001454489">
    <property type="component" value="Unassembled WGS sequence"/>
</dbReference>
<dbReference type="InterPro" id="IPR050248">
    <property type="entry name" value="Polysacc_deacetylase_ArnD"/>
</dbReference>
<protein>
    <submittedName>
        <fullName evidence="5">Polysaccharide deacetylase family protein</fullName>
    </submittedName>
</protein>
<keyword evidence="6" id="KW-1185">Reference proteome</keyword>
<dbReference type="PANTHER" id="PTHR10587:SF133">
    <property type="entry name" value="CHITIN DEACETYLASE 1-RELATED"/>
    <property type="match status" value="1"/>
</dbReference>
<dbReference type="Pfam" id="PF01522">
    <property type="entry name" value="Polysacc_deac_1"/>
    <property type="match status" value="1"/>
</dbReference>
<proteinExistence type="predicted"/>
<dbReference type="RefSeq" id="WP_353529873.1">
    <property type="nucleotide sequence ID" value="NZ_JBBMEX010000002.1"/>
</dbReference>
<feature type="domain" description="NodB homology" evidence="4">
    <location>
        <begin position="56"/>
        <end position="230"/>
    </location>
</feature>
<evidence type="ECO:0000256" key="2">
    <source>
        <dbReference type="ARBA" id="ARBA00022801"/>
    </source>
</evidence>
<gene>
    <name evidence="5" type="ORF">WMO43_02770</name>
</gene>
<dbReference type="PROSITE" id="PS51677">
    <property type="entry name" value="NODB"/>
    <property type="match status" value="1"/>
</dbReference>
<dbReference type="InterPro" id="IPR011330">
    <property type="entry name" value="Glyco_hydro/deAcase_b/a-brl"/>
</dbReference>
<dbReference type="PANTHER" id="PTHR10587">
    <property type="entry name" value="GLYCOSYL TRANSFERASE-RELATED"/>
    <property type="match status" value="1"/>
</dbReference>
<organism evidence="5 6">
    <name type="scientific">Maccoyibacter intestinihominis</name>
    <dbReference type="NCBI Taxonomy" id="3133499"/>
    <lineage>
        <taxon>Bacteria</taxon>
        <taxon>Bacillati</taxon>
        <taxon>Bacillota</taxon>
        <taxon>Clostridia</taxon>
        <taxon>Lachnospirales</taxon>
        <taxon>Lachnospiraceae</taxon>
        <taxon>Maccoyibacter</taxon>
    </lineage>
</organism>
<dbReference type="InterPro" id="IPR002509">
    <property type="entry name" value="NODB_dom"/>
</dbReference>
<evidence type="ECO:0000256" key="3">
    <source>
        <dbReference type="SAM" id="SignalP"/>
    </source>
</evidence>
<evidence type="ECO:0000259" key="4">
    <source>
        <dbReference type="PROSITE" id="PS51677"/>
    </source>
</evidence>
<keyword evidence="3" id="KW-0732">Signal</keyword>
<dbReference type="EMBL" id="JBBMEX010000002">
    <property type="protein sequence ID" value="MEQ2556805.1"/>
    <property type="molecule type" value="Genomic_DNA"/>
</dbReference>
<sequence>MKKAAKWLLCINLLAWTLLAVQVLTVNMEQRVAQNTVPVQNGDVQAKGEDADAVKKKVALTFDDGPDPDYTEMLLDGLKKRNVKATFFLLGKQAEAYPDIVKRMHKEGHMIGNHSYDHVNLANLSKTDAAKQIRMTSEAIHKITGEYPQYLRPPFGNEPPECSCAKNMMTVLWDVDPLDWCCGSSSTVIEKVVKAVEEDDIILLHDASESSVEAALGIIDALEKQGYEFVTVDEVIFE</sequence>
<name>A0ABV1HAQ8_9FIRM</name>
<feature type="signal peptide" evidence="3">
    <location>
        <begin position="1"/>
        <end position="20"/>
    </location>
</feature>
<keyword evidence="2" id="KW-0378">Hydrolase</keyword>
<reference evidence="5 6" key="1">
    <citation type="submission" date="2024-03" db="EMBL/GenBank/DDBJ databases">
        <title>Human intestinal bacterial collection.</title>
        <authorList>
            <person name="Pauvert C."/>
            <person name="Hitch T.C.A."/>
            <person name="Clavel T."/>
        </authorList>
    </citation>
    <scope>NUCLEOTIDE SEQUENCE [LARGE SCALE GENOMIC DNA]</scope>
    <source>
        <strain evidence="5 6">CLA-AA-H185</strain>
    </source>
</reference>
<dbReference type="SUPFAM" id="SSF88713">
    <property type="entry name" value="Glycoside hydrolase/deacetylase"/>
    <property type="match status" value="1"/>
</dbReference>
<comment type="caution">
    <text evidence="5">The sequence shown here is derived from an EMBL/GenBank/DDBJ whole genome shotgun (WGS) entry which is preliminary data.</text>
</comment>